<reference evidence="2 3" key="1">
    <citation type="submission" date="2018-10" db="EMBL/GenBank/DDBJ databases">
        <authorList>
            <consortium name="Pathogen Informatics"/>
        </authorList>
    </citation>
    <scope>NUCLEOTIDE SEQUENCE [LARGE SCALE GENOMIC DNA]</scope>
</reference>
<sequence length="375" mass="41664">MGKVCCEFAALFFLRTPFNPGNRVTVWKDEFYCICCSESLSTACRQVSDHKEVISTTSLQSQYHAPIQPRLSFADRSSPVTFSEGIDDKTTIIHKASNGSILKPSLRQSQTSQPVSTGYNGGGPDVTGRLRPLHASARHPFSEYGRFYNLSYASIADQPSRRSTDAYRRNGLHTPATSNSTSHVQHFHIPQGKRFSLEPNRIIPAGMSRISRSFNSSLRNALANMNELVIRKVVPVSSQYASTGILYSSPRVASNISNKRSTLNENLDASLEARRLASFPSGQPPDETFVPAIERYDWPAPASTAVMTSEMMRERRQRLREQGVLHDNSEESIEDLSIDASVGSHSELDRTSGIERVSFCSFFAYLVLILASHHP</sequence>
<evidence type="ECO:0000313" key="2">
    <source>
        <dbReference type="EMBL" id="VDD77285.1"/>
    </source>
</evidence>
<proteinExistence type="predicted"/>
<protein>
    <submittedName>
        <fullName evidence="2">Uncharacterized protein</fullName>
    </submittedName>
</protein>
<dbReference type="AlphaFoldDB" id="A0A158QTL1"/>
<accession>A0A158QTL1</accession>
<keyword evidence="3" id="KW-1185">Reference proteome</keyword>
<feature type="compositionally biased region" description="Basic and acidic residues" evidence="1">
    <location>
        <begin position="159"/>
        <end position="168"/>
    </location>
</feature>
<feature type="compositionally biased region" description="Polar residues" evidence="1">
    <location>
        <begin position="106"/>
        <end position="118"/>
    </location>
</feature>
<dbReference type="EMBL" id="UXSR01000715">
    <property type="protein sequence ID" value="VDD77285.1"/>
    <property type="molecule type" value="Genomic_DNA"/>
</dbReference>
<feature type="region of interest" description="Disordered" evidence="1">
    <location>
        <begin position="104"/>
        <end position="123"/>
    </location>
</feature>
<organism evidence="2 3">
    <name type="scientific">Mesocestoides corti</name>
    <name type="common">Flatworm</name>
    <dbReference type="NCBI Taxonomy" id="53468"/>
    <lineage>
        <taxon>Eukaryota</taxon>
        <taxon>Metazoa</taxon>
        <taxon>Spiralia</taxon>
        <taxon>Lophotrochozoa</taxon>
        <taxon>Platyhelminthes</taxon>
        <taxon>Cestoda</taxon>
        <taxon>Eucestoda</taxon>
        <taxon>Cyclophyllidea</taxon>
        <taxon>Mesocestoididae</taxon>
        <taxon>Mesocestoides</taxon>
    </lineage>
</organism>
<evidence type="ECO:0000256" key="1">
    <source>
        <dbReference type="SAM" id="MobiDB-lite"/>
    </source>
</evidence>
<dbReference type="OrthoDB" id="6278505at2759"/>
<gene>
    <name evidence="2" type="ORF">MCOS_LOCUS3288</name>
</gene>
<evidence type="ECO:0000313" key="3">
    <source>
        <dbReference type="Proteomes" id="UP000267029"/>
    </source>
</evidence>
<feature type="compositionally biased region" description="Polar residues" evidence="1">
    <location>
        <begin position="175"/>
        <end position="184"/>
    </location>
</feature>
<dbReference type="Proteomes" id="UP000267029">
    <property type="component" value="Unassembled WGS sequence"/>
</dbReference>
<feature type="region of interest" description="Disordered" evidence="1">
    <location>
        <begin position="159"/>
        <end position="184"/>
    </location>
</feature>
<name>A0A158QTL1_MESCO</name>